<evidence type="ECO:0000256" key="4">
    <source>
        <dbReference type="ARBA" id="ARBA00022982"/>
    </source>
</evidence>
<dbReference type="AlphaFoldDB" id="A0A3D8LE06"/>
<keyword evidence="3 6" id="KW-0479">Metal-binding</keyword>
<evidence type="ECO:0000256" key="3">
    <source>
        <dbReference type="ARBA" id="ARBA00022723"/>
    </source>
</evidence>
<feature type="transmembrane region" description="Helical" evidence="8">
    <location>
        <begin position="80"/>
        <end position="99"/>
    </location>
</feature>
<dbReference type="PANTHER" id="PTHR33751">
    <property type="entry name" value="CBB3-TYPE CYTOCHROME C OXIDASE SUBUNIT FIXP"/>
    <property type="match status" value="1"/>
</dbReference>
<dbReference type="PRINTS" id="PR00605">
    <property type="entry name" value="CYTCHROMECIC"/>
</dbReference>
<dbReference type="GO" id="GO:0009055">
    <property type="term" value="F:electron transfer activity"/>
    <property type="evidence" value="ECO:0007669"/>
    <property type="project" value="InterPro"/>
</dbReference>
<feature type="transmembrane region" description="Helical" evidence="8">
    <location>
        <begin position="54"/>
        <end position="74"/>
    </location>
</feature>
<evidence type="ECO:0000256" key="6">
    <source>
        <dbReference type="PROSITE-ProRule" id="PRU00433"/>
    </source>
</evidence>
<reference evidence="11" key="1">
    <citation type="submission" date="2018-08" db="EMBL/GenBank/DDBJ databases">
        <authorList>
            <person name="Liu Z.-W."/>
            <person name="Du Z.-J."/>
        </authorList>
    </citation>
    <scope>NUCLEOTIDE SEQUENCE [LARGE SCALE GENOMIC DNA]</scope>
    <source>
        <strain evidence="11">H4X</strain>
    </source>
</reference>
<dbReference type="Proteomes" id="UP000256708">
    <property type="component" value="Unassembled WGS sequence"/>
</dbReference>
<dbReference type="InterPro" id="IPR036909">
    <property type="entry name" value="Cyt_c-like_dom_sf"/>
</dbReference>
<dbReference type="InterPro" id="IPR008168">
    <property type="entry name" value="Cyt_C_IC"/>
</dbReference>
<dbReference type="GO" id="GO:0005506">
    <property type="term" value="F:iron ion binding"/>
    <property type="evidence" value="ECO:0007669"/>
    <property type="project" value="InterPro"/>
</dbReference>
<dbReference type="InterPro" id="IPR009056">
    <property type="entry name" value="Cyt_c-like_dom"/>
</dbReference>
<keyword evidence="4" id="KW-0249">Electron transport</keyword>
<evidence type="ECO:0000256" key="2">
    <source>
        <dbReference type="ARBA" id="ARBA00022617"/>
    </source>
</evidence>
<evidence type="ECO:0000256" key="8">
    <source>
        <dbReference type="SAM" id="Phobius"/>
    </source>
</evidence>
<evidence type="ECO:0000256" key="1">
    <source>
        <dbReference type="ARBA" id="ARBA00022448"/>
    </source>
</evidence>
<dbReference type="PROSITE" id="PS51007">
    <property type="entry name" value="CYTC"/>
    <property type="match status" value="1"/>
</dbReference>
<gene>
    <name evidence="10" type="ORF">DXT99_08535</name>
</gene>
<feature type="transmembrane region" description="Helical" evidence="8">
    <location>
        <begin position="106"/>
        <end position="122"/>
    </location>
</feature>
<keyword evidence="8" id="KW-1133">Transmembrane helix</keyword>
<name>A0A3D8LE06_9BACT</name>
<keyword evidence="8" id="KW-0812">Transmembrane</keyword>
<dbReference type="Gene3D" id="1.10.760.10">
    <property type="entry name" value="Cytochrome c-like domain"/>
    <property type="match status" value="1"/>
</dbReference>
<organism evidence="10 11">
    <name type="scientific">Pontibacter diazotrophicus</name>
    <dbReference type="NCBI Taxonomy" id="1400979"/>
    <lineage>
        <taxon>Bacteria</taxon>
        <taxon>Pseudomonadati</taxon>
        <taxon>Bacteroidota</taxon>
        <taxon>Cytophagia</taxon>
        <taxon>Cytophagales</taxon>
        <taxon>Hymenobacteraceae</taxon>
        <taxon>Pontibacter</taxon>
    </lineage>
</organism>
<evidence type="ECO:0000259" key="9">
    <source>
        <dbReference type="PROSITE" id="PS51007"/>
    </source>
</evidence>
<keyword evidence="5 6" id="KW-0408">Iron</keyword>
<proteinExistence type="predicted"/>
<sequence>MHPIALFTFMPSVAFLHTHVLVVVLFLLFFAVKAILLLFNKRETLDKVRSKTKIVDMILGTLILVTGGYLLFLYSGGIPTYLIVKIVLVLLAIPLGIVGIKRENKVLTVLTLFIFLYVYGVAETNSLTMSKDEPSVAPISHTTTETPETDATETSVPGPNQSGAAQQEIIDAMNETQLANAKAIYTQVCATCHGEDGAKGLGGAALLTQSQLTLNDRINVIENGRGLMPGFGDQLTPQEAEALAAYTITLKK</sequence>
<dbReference type="OrthoDB" id="9811395at2"/>
<keyword evidence="2 6" id="KW-0349">Heme</keyword>
<comment type="caution">
    <text evidence="10">The sequence shown here is derived from an EMBL/GenBank/DDBJ whole genome shotgun (WGS) entry which is preliminary data.</text>
</comment>
<dbReference type="InterPro" id="IPR050597">
    <property type="entry name" value="Cytochrome_c_Oxidase_Subunit"/>
</dbReference>
<dbReference type="InterPro" id="IPR007360">
    <property type="entry name" value="SirB"/>
</dbReference>
<feature type="domain" description="Cytochrome c" evidence="9">
    <location>
        <begin position="176"/>
        <end position="251"/>
    </location>
</feature>
<dbReference type="GO" id="GO:0020037">
    <property type="term" value="F:heme binding"/>
    <property type="evidence" value="ECO:0007669"/>
    <property type="project" value="InterPro"/>
</dbReference>
<evidence type="ECO:0000313" key="11">
    <source>
        <dbReference type="Proteomes" id="UP000256708"/>
    </source>
</evidence>
<dbReference type="PANTHER" id="PTHR33751:SF1">
    <property type="entry name" value="CBB3-TYPE CYTOCHROME C OXIDASE SUBUNIT FIXP"/>
    <property type="match status" value="1"/>
</dbReference>
<dbReference type="EMBL" id="QRGR01000008">
    <property type="protein sequence ID" value="RDV15526.1"/>
    <property type="molecule type" value="Genomic_DNA"/>
</dbReference>
<dbReference type="SUPFAM" id="SSF46626">
    <property type="entry name" value="Cytochrome c"/>
    <property type="match status" value="1"/>
</dbReference>
<accession>A0A3D8LE06</accession>
<keyword evidence="11" id="KW-1185">Reference proteome</keyword>
<keyword evidence="8" id="KW-0472">Membrane</keyword>
<feature type="region of interest" description="Disordered" evidence="7">
    <location>
        <begin position="131"/>
        <end position="162"/>
    </location>
</feature>
<feature type="transmembrane region" description="Helical" evidence="8">
    <location>
        <begin position="20"/>
        <end position="39"/>
    </location>
</feature>
<evidence type="ECO:0000256" key="7">
    <source>
        <dbReference type="SAM" id="MobiDB-lite"/>
    </source>
</evidence>
<evidence type="ECO:0000256" key="5">
    <source>
        <dbReference type="ARBA" id="ARBA00023004"/>
    </source>
</evidence>
<protein>
    <submittedName>
        <fullName evidence="10">Cytochrome C</fullName>
    </submittedName>
</protein>
<evidence type="ECO:0000313" key="10">
    <source>
        <dbReference type="EMBL" id="RDV15526.1"/>
    </source>
</evidence>
<keyword evidence="1" id="KW-0813">Transport</keyword>
<dbReference type="Pfam" id="PF13442">
    <property type="entry name" value="Cytochrome_CBB3"/>
    <property type="match status" value="1"/>
</dbReference>
<dbReference type="Pfam" id="PF04247">
    <property type="entry name" value="SirB"/>
    <property type="match status" value="1"/>
</dbReference>